<dbReference type="OrthoDB" id="516625at2"/>
<dbReference type="AlphaFoldDB" id="A0A2A2TEK7"/>
<dbReference type="RefSeq" id="WP_095723511.1">
    <property type="nucleotide sequence ID" value="NZ_NTFS01000274.1"/>
</dbReference>
<evidence type="ECO:0000313" key="2">
    <source>
        <dbReference type="Proteomes" id="UP000218238"/>
    </source>
</evidence>
<keyword evidence="2" id="KW-1185">Reference proteome</keyword>
<gene>
    <name evidence="1" type="ORF">CK510_20760</name>
</gene>
<sequence>MLTENEIGRLRNAIVATIASPVIGSIEDYTWEAIFHYVKDIPLSDPALGRSKLLYDAVDIRTKSGWSLKSLQLNNIKPGNTFFFVIQRADVIKKAVQLGFPNLAEGSSPQELGAAIIQHWNKKIIASKSAQSVVHSYEGILLKTIRGREYLYCEYPLEPLEANNFASAWTVDRITGKDGVGLQGSVSGRVELVWYKNQKQLFRARTIPSEAVTTNIERVRLQPDRYVETILTALQEQVSDNPSENNPELNI</sequence>
<name>A0A2A2TEK7_9CYAN</name>
<proteinExistence type="predicted"/>
<comment type="caution">
    <text evidence="1">The sequence shown here is derived from an EMBL/GenBank/DDBJ whole genome shotgun (WGS) entry which is preliminary data.</text>
</comment>
<reference evidence="1 2" key="1">
    <citation type="submission" date="2017-08" db="EMBL/GenBank/DDBJ databases">
        <title>Draft genome sequence of filamentous cyanobacterium Calothrix elsteri CCALA 953.</title>
        <authorList>
            <person name="Gagunashvili A.N."/>
            <person name="Elster J."/>
            <person name="Andresson O.S."/>
        </authorList>
    </citation>
    <scope>NUCLEOTIDE SEQUENCE [LARGE SCALE GENOMIC DNA]</scope>
    <source>
        <strain evidence="1 2">CCALA 953</strain>
    </source>
</reference>
<protein>
    <submittedName>
        <fullName evidence="1">Uncharacterized protein</fullName>
    </submittedName>
</protein>
<organism evidence="1 2">
    <name type="scientific">Brunnivagina elsteri CCALA 953</name>
    <dbReference type="NCBI Taxonomy" id="987040"/>
    <lineage>
        <taxon>Bacteria</taxon>
        <taxon>Bacillati</taxon>
        <taxon>Cyanobacteriota</taxon>
        <taxon>Cyanophyceae</taxon>
        <taxon>Nostocales</taxon>
        <taxon>Calotrichaceae</taxon>
        <taxon>Brunnivagina</taxon>
    </lineage>
</organism>
<dbReference type="Proteomes" id="UP000218238">
    <property type="component" value="Unassembled WGS sequence"/>
</dbReference>
<dbReference type="EMBL" id="NTFS01000274">
    <property type="protein sequence ID" value="PAX52172.1"/>
    <property type="molecule type" value="Genomic_DNA"/>
</dbReference>
<evidence type="ECO:0000313" key="1">
    <source>
        <dbReference type="EMBL" id="PAX52172.1"/>
    </source>
</evidence>
<accession>A0A2A2TEK7</accession>